<sequence length="117" mass="13343">MKRLWTPRWIAVHLATVLLVIAFLALGWWQLSRAEAGGNPSSWGYMLEWPVFAAFVIFLWVREVRAVLRRDAPPAEPPTPKTEDPNQLTVRRPVRTEAVRRATERSAYGPARPPADD</sequence>
<keyword evidence="4" id="KW-1185">Reference proteome</keyword>
<feature type="compositionally biased region" description="Basic and acidic residues" evidence="1">
    <location>
        <begin position="94"/>
        <end position="104"/>
    </location>
</feature>
<feature type="transmembrane region" description="Helical" evidence="2">
    <location>
        <begin position="12"/>
        <end position="31"/>
    </location>
</feature>
<protein>
    <recommendedName>
        <fullName evidence="5">DNA-binding transcriptional regulator of glucitol operon</fullName>
    </recommendedName>
</protein>
<dbReference type="Proteomes" id="UP001240236">
    <property type="component" value="Unassembled WGS sequence"/>
</dbReference>
<dbReference type="EMBL" id="JAUSUZ010000001">
    <property type="protein sequence ID" value="MDQ0366456.1"/>
    <property type="molecule type" value="Genomic_DNA"/>
</dbReference>
<dbReference type="AlphaFoldDB" id="A0AAE3VZ03"/>
<accession>A0AAE3VZ03</accession>
<evidence type="ECO:0008006" key="5">
    <source>
        <dbReference type="Google" id="ProtNLM"/>
    </source>
</evidence>
<evidence type="ECO:0000313" key="4">
    <source>
        <dbReference type="Proteomes" id="UP001240236"/>
    </source>
</evidence>
<keyword evidence="2" id="KW-0812">Transmembrane</keyword>
<organism evidence="3 4">
    <name type="scientific">Catenuloplanes indicus</name>
    <dbReference type="NCBI Taxonomy" id="137267"/>
    <lineage>
        <taxon>Bacteria</taxon>
        <taxon>Bacillati</taxon>
        <taxon>Actinomycetota</taxon>
        <taxon>Actinomycetes</taxon>
        <taxon>Micromonosporales</taxon>
        <taxon>Micromonosporaceae</taxon>
        <taxon>Catenuloplanes</taxon>
    </lineage>
</organism>
<dbReference type="RefSeq" id="WP_307239796.1">
    <property type="nucleotide sequence ID" value="NZ_JAUSUZ010000001.1"/>
</dbReference>
<keyword evidence="2" id="KW-1133">Transmembrane helix</keyword>
<name>A0AAE3VZ03_9ACTN</name>
<comment type="caution">
    <text evidence="3">The sequence shown here is derived from an EMBL/GenBank/DDBJ whole genome shotgun (WGS) entry which is preliminary data.</text>
</comment>
<evidence type="ECO:0000256" key="2">
    <source>
        <dbReference type="SAM" id="Phobius"/>
    </source>
</evidence>
<feature type="region of interest" description="Disordered" evidence="1">
    <location>
        <begin position="71"/>
        <end position="117"/>
    </location>
</feature>
<proteinExistence type="predicted"/>
<evidence type="ECO:0000256" key="1">
    <source>
        <dbReference type="SAM" id="MobiDB-lite"/>
    </source>
</evidence>
<keyword evidence="2" id="KW-0472">Membrane</keyword>
<feature type="transmembrane region" description="Helical" evidence="2">
    <location>
        <begin position="43"/>
        <end position="61"/>
    </location>
</feature>
<evidence type="ECO:0000313" key="3">
    <source>
        <dbReference type="EMBL" id="MDQ0366456.1"/>
    </source>
</evidence>
<gene>
    <name evidence="3" type="ORF">J2S42_003125</name>
</gene>
<reference evidence="3 4" key="1">
    <citation type="submission" date="2023-07" db="EMBL/GenBank/DDBJ databases">
        <title>Sequencing the genomes of 1000 actinobacteria strains.</title>
        <authorList>
            <person name="Klenk H.-P."/>
        </authorList>
    </citation>
    <scope>NUCLEOTIDE SEQUENCE [LARGE SCALE GENOMIC DNA]</scope>
    <source>
        <strain evidence="3 4">DSM 44709</strain>
    </source>
</reference>